<evidence type="ECO:0000313" key="2">
    <source>
        <dbReference type="EMBL" id="MBS2966958.1"/>
    </source>
</evidence>
<dbReference type="Proteomes" id="UP000677913">
    <property type="component" value="Unassembled WGS sequence"/>
</dbReference>
<dbReference type="RefSeq" id="WP_211472522.1">
    <property type="nucleotide sequence ID" value="NZ_JAGSXH010000237.1"/>
</dbReference>
<dbReference type="EMBL" id="JAGSXH010000237">
    <property type="protein sequence ID" value="MBS2966958.1"/>
    <property type="molecule type" value="Genomic_DNA"/>
</dbReference>
<comment type="caution">
    <text evidence="2">The sequence shown here is derived from an EMBL/GenBank/DDBJ whole genome shotgun (WGS) entry which is preliminary data.</text>
</comment>
<evidence type="ECO:0000256" key="1">
    <source>
        <dbReference type="SAM" id="MobiDB-lite"/>
    </source>
</evidence>
<gene>
    <name evidence="2" type="ORF">KGA66_28250</name>
</gene>
<feature type="region of interest" description="Disordered" evidence="1">
    <location>
        <begin position="174"/>
        <end position="210"/>
    </location>
</feature>
<evidence type="ECO:0000313" key="3">
    <source>
        <dbReference type="Proteomes" id="UP000677913"/>
    </source>
</evidence>
<protein>
    <submittedName>
        <fullName evidence="2">Uncharacterized protein</fullName>
    </submittedName>
</protein>
<sequence>MTSPTPPNPPLSDPELFARIQEDLGSDHKWRREQGERDKYLLERFAWQEYPVKLGRWSKIADPKSLNAKTILEGLTTRWVWEADLTAVLIFDPATRRPLCEYEIKWPKDQDWITPRITSLWFAGDLRFGGLFTAVGDGRRTALGSRREVPLGTLATVAKIEQFAPKYIAKPFEVPDKPGVTDGPWISDHPQMPEPQGPPLATRLLKKLRG</sequence>
<name>A0A8J7WR70_9ACTN</name>
<dbReference type="AlphaFoldDB" id="A0A8J7WR70"/>
<keyword evidence="3" id="KW-1185">Reference proteome</keyword>
<accession>A0A8J7WR70</accession>
<organism evidence="2 3">
    <name type="scientific">Actinocrinis puniceicyclus</name>
    <dbReference type="NCBI Taxonomy" id="977794"/>
    <lineage>
        <taxon>Bacteria</taxon>
        <taxon>Bacillati</taxon>
        <taxon>Actinomycetota</taxon>
        <taxon>Actinomycetes</taxon>
        <taxon>Catenulisporales</taxon>
        <taxon>Actinospicaceae</taxon>
        <taxon>Actinocrinis</taxon>
    </lineage>
</organism>
<reference evidence="2" key="1">
    <citation type="submission" date="2021-04" db="EMBL/GenBank/DDBJ databases">
        <title>Genome based classification of Actinospica acidithermotolerans sp. nov., an actinobacterium isolated from an Indonesian hot spring.</title>
        <authorList>
            <person name="Kusuma A.B."/>
            <person name="Putra K.E."/>
            <person name="Nafisah S."/>
            <person name="Loh J."/>
            <person name="Nouioui I."/>
            <person name="Goodfellow M."/>
        </authorList>
    </citation>
    <scope>NUCLEOTIDE SEQUENCE</scope>
    <source>
        <strain evidence="2">DSM 45618</strain>
    </source>
</reference>
<proteinExistence type="predicted"/>